<accession>A0ABQ0FXT2</accession>
<sequence>MTAPNAWPACHGRPHSDAQPRDPMAPSATKCPSSHRPQQPDSSCVGTPLDRCQARLPIGTQTAGCARLPLHPHPAGSPPAIDF</sequence>
<gene>
    <name evidence="2" type="ORF">MFIFM68171_00350</name>
</gene>
<dbReference type="Proteomes" id="UP001628179">
    <property type="component" value="Unassembled WGS sequence"/>
</dbReference>
<protein>
    <submittedName>
        <fullName evidence="2">Uncharacterized protein</fullName>
    </submittedName>
</protein>
<keyword evidence="3" id="KW-1185">Reference proteome</keyword>
<dbReference type="GeneID" id="98171095"/>
<comment type="caution">
    <text evidence="2">The sequence shown here is derived from an EMBL/GenBank/DDBJ whole genome shotgun (WGS) entry which is preliminary data.</text>
</comment>
<dbReference type="RefSeq" id="XP_070911873.1">
    <property type="nucleotide sequence ID" value="XM_071055772.1"/>
</dbReference>
<proteinExistence type="predicted"/>
<name>A0ABQ0FXT2_9PEZI</name>
<feature type="compositionally biased region" description="Polar residues" evidence="1">
    <location>
        <begin position="30"/>
        <end position="45"/>
    </location>
</feature>
<reference evidence="2 3" key="1">
    <citation type="submission" date="2024-09" db="EMBL/GenBank/DDBJ databases">
        <title>Itraconazole resistance in Madurella fahalii resulting from another homologue of gene encoding cytochrome P450 14-alpha sterol demethylase (CYP51).</title>
        <authorList>
            <person name="Yoshioka I."/>
            <person name="Fahal A.H."/>
            <person name="Kaneko S."/>
            <person name="Yaguchi T."/>
        </authorList>
    </citation>
    <scope>NUCLEOTIDE SEQUENCE [LARGE SCALE GENOMIC DNA]</scope>
    <source>
        <strain evidence="2 3">IFM 68171</strain>
    </source>
</reference>
<organism evidence="2 3">
    <name type="scientific">Madurella fahalii</name>
    <dbReference type="NCBI Taxonomy" id="1157608"/>
    <lineage>
        <taxon>Eukaryota</taxon>
        <taxon>Fungi</taxon>
        <taxon>Dikarya</taxon>
        <taxon>Ascomycota</taxon>
        <taxon>Pezizomycotina</taxon>
        <taxon>Sordariomycetes</taxon>
        <taxon>Sordariomycetidae</taxon>
        <taxon>Sordariales</taxon>
        <taxon>Sordariales incertae sedis</taxon>
        <taxon>Madurella</taxon>
    </lineage>
</organism>
<dbReference type="EMBL" id="BAAFSV010000001">
    <property type="protein sequence ID" value="GAB1310140.1"/>
    <property type="molecule type" value="Genomic_DNA"/>
</dbReference>
<evidence type="ECO:0000313" key="3">
    <source>
        <dbReference type="Proteomes" id="UP001628179"/>
    </source>
</evidence>
<feature type="region of interest" description="Disordered" evidence="1">
    <location>
        <begin position="1"/>
        <end position="47"/>
    </location>
</feature>
<evidence type="ECO:0000256" key="1">
    <source>
        <dbReference type="SAM" id="MobiDB-lite"/>
    </source>
</evidence>
<evidence type="ECO:0000313" key="2">
    <source>
        <dbReference type="EMBL" id="GAB1310140.1"/>
    </source>
</evidence>